<gene>
    <name evidence="2" type="primary">ORF143644</name>
</gene>
<accession>A0A0B7AU89</accession>
<feature type="non-terminal residue" evidence="2">
    <location>
        <position position="88"/>
    </location>
</feature>
<evidence type="ECO:0000256" key="1">
    <source>
        <dbReference type="SAM" id="MobiDB-lite"/>
    </source>
</evidence>
<reference evidence="2" key="1">
    <citation type="submission" date="2014-12" db="EMBL/GenBank/DDBJ databases">
        <title>Insight into the proteome of Arion vulgaris.</title>
        <authorList>
            <person name="Aradska J."/>
            <person name="Bulat T."/>
            <person name="Smidak R."/>
            <person name="Sarate P."/>
            <person name="Gangsoo J."/>
            <person name="Sialana F."/>
            <person name="Bilban M."/>
            <person name="Lubec G."/>
        </authorList>
    </citation>
    <scope>NUCLEOTIDE SEQUENCE</scope>
    <source>
        <tissue evidence="2">Skin</tissue>
    </source>
</reference>
<organism evidence="2">
    <name type="scientific">Arion vulgaris</name>
    <dbReference type="NCBI Taxonomy" id="1028688"/>
    <lineage>
        <taxon>Eukaryota</taxon>
        <taxon>Metazoa</taxon>
        <taxon>Spiralia</taxon>
        <taxon>Lophotrochozoa</taxon>
        <taxon>Mollusca</taxon>
        <taxon>Gastropoda</taxon>
        <taxon>Heterobranchia</taxon>
        <taxon>Euthyneura</taxon>
        <taxon>Panpulmonata</taxon>
        <taxon>Eupulmonata</taxon>
        <taxon>Stylommatophora</taxon>
        <taxon>Helicina</taxon>
        <taxon>Arionoidea</taxon>
        <taxon>Arionidae</taxon>
        <taxon>Arion</taxon>
    </lineage>
</organism>
<evidence type="ECO:0000313" key="2">
    <source>
        <dbReference type="EMBL" id="CEK84619.1"/>
    </source>
</evidence>
<feature type="region of interest" description="Disordered" evidence="1">
    <location>
        <begin position="48"/>
        <end position="72"/>
    </location>
</feature>
<sequence length="88" mass="10424">MFVTTKLKYVRVVRSEKQTQLVWPLGKNEHNYTSCKSLQPENGIITRKGQTKKKMDQWGRRHPKTPQYYSTPSDRECTILEIDQQLNL</sequence>
<name>A0A0B7AU89_9EUPU</name>
<proteinExistence type="predicted"/>
<dbReference type="AlphaFoldDB" id="A0A0B7AU89"/>
<dbReference type="EMBL" id="HACG01037754">
    <property type="protein sequence ID" value="CEK84619.1"/>
    <property type="molecule type" value="Transcribed_RNA"/>
</dbReference>
<protein>
    <submittedName>
        <fullName evidence="2">Uncharacterized protein</fullName>
    </submittedName>
</protein>